<dbReference type="InterPro" id="IPR000623">
    <property type="entry name" value="Shikimate_kinase/TSH1"/>
</dbReference>
<feature type="compositionally biased region" description="Basic residues" evidence="12">
    <location>
        <begin position="1"/>
        <end position="21"/>
    </location>
</feature>
<evidence type="ECO:0000256" key="12">
    <source>
        <dbReference type="SAM" id="MobiDB-lite"/>
    </source>
</evidence>
<dbReference type="AlphaFoldDB" id="A0A838XGW2"/>
<evidence type="ECO:0000313" key="13">
    <source>
        <dbReference type="EMBL" id="MBA4609302.1"/>
    </source>
</evidence>
<dbReference type="EC" id="2.7.1.71" evidence="3 11"/>
<comment type="cofactor">
    <cofactor evidence="11">
        <name>Mg(2+)</name>
        <dbReference type="ChEBI" id="CHEBI:18420"/>
    </cofactor>
    <text evidence="11">Binds 1 Mg(2+) ion per subunit.</text>
</comment>
<evidence type="ECO:0000313" key="14">
    <source>
        <dbReference type="Proteomes" id="UP000550354"/>
    </source>
</evidence>
<evidence type="ECO:0000256" key="2">
    <source>
        <dbReference type="ARBA" id="ARBA00006997"/>
    </source>
</evidence>
<dbReference type="SUPFAM" id="SSF52540">
    <property type="entry name" value="P-loop containing nucleoside triphosphate hydrolases"/>
    <property type="match status" value="1"/>
</dbReference>
<keyword evidence="11" id="KW-0963">Cytoplasm</keyword>
<evidence type="ECO:0000256" key="1">
    <source>
        <dbReference type="ARBA" id="ARBA00004842"/>
    </source>
</evidence>
<dbReference type="UniPathway" id="UPA00053">
    <property type="reaction ID" value="UER00088"/>
</dbReference>
<feature type="compositionally biased region" description="Basic residues" evidence="12">
    <location>
        <begin position="28"/>
        <end position="40"/>
    </location>
</feature>
<feature type="binding site" evidence="11">
    <location>
        <position position="131"/>
    </location>
    <ligand>
        <name>substrate</name>
    </ligand>
</feature>
<keyword evidence="5 11" id="KW-0808">Transferase</keyword>
<dbReference type="GO" id="GO:0009073">
    <property type="term" value="P:aromatic amino acid family biosynthetic process"/>
    <property type="evidence" value="ECO:0007669"/>
    <property type="project" value="UniProtKB-KW"/>
</dbReference>
<evidence type="ECO:0000256" key="5">
    <source>
        <dbReference type="ARBA" id="ARBA00022679"/>
    </source>
</evidence>
<comment type="caution">
    <text evidence="11">Lacks conserved residue(s) required for the propagation of feature annotation.</text>
</comment>
<feature type="binding site" evidence="11">
    <location>
        <position position="186"/>
    </location>
    <ligand>
        <name>substrate</name>
    </ligand>
</feature>
<comment type="caution">
    <text evidence="13">The sequence shown here is derived from an EMBL/GenBank/DDBJ whole genome shotgun (WGS) entry which is preliminary data.</text>
</comment>
<gene>
    <name evidence="11" type="primary">aroK</name>
    <name evidence="13" type="ORF">H1W00_12505</name>
</gene>
<evidence type="ECO:0000256" key="8">
    <source>
        <dbReference type="ARBA" id="ARBA00022840"/>
    </source>
</evidence>
<dbReference type="CDD" id="cd00464">
    <property type="entry name" value="SK"/>
    <property type="match status" value="1"/>
</dbReference>
<feature type="binding site" evidence="11">
    <location>
        <position position="67"/>
    </location>
    <ligand>
        <name>Mg(2+)</name>
        <dbReference type="ChEBI" id="CHEBI:18420"/>
    </ligand>
</feature>
<feature type="binding site" evidence="11">
    <location>
        <position position="168"/>
    </location>
    <ligand>
        <name>ATP</name>
        <dbReference type="ChEBI" id="CHEBI:30616"/>
    </ligand>
</feature>
<proteinExistence type="inferred from homology"/>
<feature type="region of interest" description="Disordered" evidence="12">
    <location>
        <begin position="1"/>
        <end position="53"/>
    </location>
</feature>
<comment type="similarity">
    <text evidence="2 11">Belongs to the shikimate kinase family.</text>
</comment>
<dbReference type="HAMAP" id="MF_00109">
    <property type="entry name" value="Shikimate_kinase"/>
    <property type="match status" value="1"/>
</dbReference>
<dbReference type="InterPro" id="IPR023000">
    <property type="entry name" value="Shikimate_kinase_CS"/>
</dbReference>
<dbReference type="PROSITE" id="PS01128">
    <property type="entry name" value="SHIKIMATE_KINASE"/>
    <property type="match status" value="1"/>
</dbReference>
<feature type="binding site" evidence="11">
    <location>
        <position position="85"/>
    </location>
    <ligand>
        <name>substrate</name>
    </ligand>
</feature>
<dbReference type="Gene3D" id="3.40.50.300">
    <property type="entry name" value="P-loop containing nucleotide triphosphate hydrolases"/>
    <property type="match status" value="1"/>
</dbReference>
<sequence>MRRARRRHRRRGDGRARRGRRPAGEVRRRLRRRDRPQRAHLPREPEPPVTGTRPVVVVVGPPGAGKTTVAELLADRLGVRVRDTDQDVEANEGETVQDIFVSRGEPVFRELEAAAVAEALRTHDGVLALGGGAVMDEGTRAQLAEHTVAHLDVGLAHAAARVGMNSGRPLLMGNIRGQLKKLMDARRPLYNEVATFTIDTNDLTPDEVVDRVLKELGR</sequence>
<evidence type="ECO:0000256" key="4">
    <source>
        <dbReference type="ARBA" id="ARBA00022605"/>
    </source>
</evidence>
<dbReference type="InterPro" id="IPR027417">
    <property type="entry name" value="P-loop_NTPase"/>
</dbReference>
<comment type="function">
    <text evidence="11">Catalyzes the specific phosphorylation of the 3-hydroxyl group of shikimic acid using ATP as a cosubstrate.</text>
</comment>
<keyword evidence="9 11" id="KW-0057">Aromatic amino acid biosynthesis</keyword>
<dbReference type="GO" id="GO:0000287">
    <property type="term" value="F:magnesium ion binding"/>
    <property type="evidence" value="ECO:0007669"/>
    <property type="project" value="UniProtKB-UniRule"/>
</dbReference>
<dbReference type="PANTHER" id="PTHR21087:SF16">
    <property type="entry name" value="SHIKIMATE KINASE 1, CHLOROPLASTIC"/>
    <property type="match status" value="1"/>
</dbReference>
<keyword evidence="7 11" id="KW-0418">Kinase</keyword>
<evidence type="ECO:0000256" key="7">
    <source>
        <dbReference type="ARBA" id="ARBA00022777"/>
    </source>
</evidence>
<dbReference type="GO" id="GO:0005829">
    <property type="term" value="C:cytosol"/>
    <property type="evidence" value="ECO:0007669"/>
    <property type="project" value="TreeGrafter"/>
</dbReference>
<comment type="subcellular location">
    <subcellularLocation>
        <location evidence="11">Cytoplasm</location>
    </subcellularLocation>
</comment>
<dbReference type="GO" id="GO:0008652">
    <property type="term" value="P:amino acid biosynthetic process"/>
    <property type="evidence" value="ECO:0007669"/>
    <property type="project" value="UniProtKB-KW"/>
</dbReference>
<evidence type="ECO:0000256" key="10">
    <source>
        <dbReference type="ARBA" id="ARBA00048567"/>
    </source>
</evidence>
<dbReference type="PANTHER" id="PTHR21087">
    <property type="entry name" value="SHIKIMATE KINASE"/>
    <property type="match status" value="1"/>
</dbReference>
<comment type="pathway">
    <text evidence="1 11">Metabolic intermediate biosynthesis; chorismate biosynthesis; chorismate from D-erythrose 4-phosphate and phosphoenolpyruvate: step 5/7.</text>
</comment>
<keyword evidence="6 11" id="KW-0547">Nucleotide-binding</keyword>
<dbReference type="InterPro" id="IPR031322">
    <property type="entry name" value="Shikimate/glucono_kinase"/>
</dbReference>
<evidence type="ECO:0000256" key="11">
    <source>
        <dbReference type="HAMAP-Rule" id="MF_00109"/>
    </source>
</evidence>
<dbReference type="Pfam" id="PF01202">
    <property type="entry name" value="SKI"/>
    <property type="match status" value="1"/>
</dbReference>
<feature type="binding site" evidence="11">
    <location>
        <position position="109"/>
    </location>
    <ligand>
        <name>substrate</name>
    </ligand>
</feature>
<evidence type="ECO:0000256" key="6">
    <source>
        <dbReference type="ARBA" id="ARBA00022741"/>
    </source>
</evidence>
<dbReference type="GO" id="GO:0009423">
    <property type="term" value="P:chorismate biosynthetic process"/>
    <property type="evidence" value="ECO:0007669"/>
    <property type="project" value="UniProtKB-UniRule"/>
</dbReference>
<evidence type="ECO:0000256" key="3">
    <source>
        <dbReference type="ARBA" id="ARBA00012154"/>
    </source>
</evidence>
<dbReference type="GO" id="GO:0004765">
    <property type="term" value="F:shikimate kinase activity"/>
    <property type="evidence" value="ECO:0007669"/>
    <property type="project" value="UniProtKB-UniRule"/>
</dbReference>
<name>A0A838XGW2_9ACTN</name>
<comment type="catalytic activity">
    <reaction evidence="10 11">
        <text>shikimate + ATP = 3-phosphoshikimate + ADP + H(+)</text>
        <dbReference type="Rhea" id="RHEA:13121"/>
        <dbReference type="ChEBI" id="CHEBI:15378"/>
        <dbReference type="ChEBI" id="CHEBI:30616"/>
        <dbReference type="ChEBI" id="CHEBI:36208"/>
        <dbReference type="ChEBI" id="CHEBI:145989"/>
        <dbReference type="ChEBI" id="CHEBI:456216"/>
        <dbReference type="EC" id="2.7.1.71"/>
    </reaction>
</comment>
<dbReference type="PRINTS" id="PR01100">
    <property type="entry name" value="SHIKIMTKNASE"/>
</dbReference>
<comment type="subunit">
    <text evidence="11">Monomer.</text>
</comment>
<keyword evidence="11" id="KW-0479">Metal-binding</keyword>
<reference evidence="13 14" key="1">
    <citation type="submission" date="2020-07" db="EMBL/GenBank/DDBJ databases">
        <title>Draft genome and description of Aeromicrobium phoceense strain Marseille-Q0843 isolated from healthy skin swab.</title>
        <authorList>
            <person name="Boxberger M."/>
            <person name="La Scola B."/>
        </authorList>
    </citation>
    <scope>NUCLEOTIDE SEQUENCE [LARGE SCALE GENOMIC DNA]</scope>
    <source>
        <strain evidence="13 14">Marseille-Q0843</strain>
    </source>
</reference>
<organism evidence="13 14">
    <name type="scientific">Aeromicrobium phoceense</name>
    <dbReference type="NCBI Taxonomy" id="2754045"/>
    <lineage>
        <taxon>Bacteria</taxon>
        <taxon>Bacillati</taxon>
        <taxon>Actinomycetota</taxon>
        <taxon>Actinomycetes</taxon>
        <taxon>Propionibacteriales</taxon>
        <taxon>Nocardioidaceae</taxon>
        <taxon>Aeromicrobium</taxon>
    </lineage>
</organism>
<dbReference type="Proteomes" id="UP000550354">
    <property type="component" value="Unassembled WGS sequence"/>
</dbReference>
<dbReference type="GO" id="GO:0005524">
    <property type="term" value="F:ATP binding"/>
    <property type="evidence" value="ECO:0007669"/>
    <property type="project" value="UniProtKB-UniRule"/>
</dbReference>
<evidence type="ECO:0000256" key="9">
    <source>
        <dbReference type="ARBA" id="ARBA00023141"/>
    </source>
</evidence>
<keyword evidence="14" id="KW-1185">Reference proteome</keyword>
<keyword evidence="11" id="KW-0460">Magnesium</keyword>
<protein>
    <recommendedName>
        <fullName evidence="3 11">Shikimate kinase</fullName>
        <shortName evidence="11">SK</shortName>
        <ecNumber evidence="3 11">2.7.1.71</ecNumber>
    </recommendedName>
</protein>
<dbReference type="EMBL" id="JACEOG010000001">
    <property type="protein sequence ID" value="MBA4609302.1"/>
    <property type="molecule type" value="Genomic_DNA"/>
</dbReference>
<accession>A0A838XGW2</accession>
<keyword evidence="8 11" id="KW-0067">ATP-binding</keyword>
<keyword evidence="4 11" id="KW-0028">Amino-acid biosynthesis</keyword>
<feature type="binding site" evidence="11">
    <location>
        <begin position="63"/>
        <end position="68"/>
    </location>
    <ligand>
        <name>ATP</name>
        <dbReference type="ChEBI" id="CHEBI:30616"/>
    </ligand>
</feature>